<dbReference type="Proteomes" id="UP000813385">
    <property type="component" value="Unassembled WGS sequence"/>
</dbReference>
<dbReference type="AlphaFoldDB" id="A0A8K0TFL1"/>
<keyword evidence="3" id="KW-0645">Protease</keyword>
<evidence type="ECO:0000256" key="6">
    <source>
        <dbReference type="ARBA" id="ARBA00023180"/>
    </source>
</evidence>
<dbReference type="PANTHER" id="PTHR11802:SF189">
    <property type="entry name" value="CARBOXYPEPTIDASE"/>
    <property type="match status" value="1"/>
</dbReference>
<gene>
    <name evidence="8" type="ORF">B0T11DRAFT_297368</name>
</gene>
<keyword evidence="2 8" id="KW-0121">Carboxypeptidase</keyword>
<dbReference type="InterPro" id="IPR029058">
    <property type="entry name" value="AB_hydrolase_fold"/>
</dbReference>
<sequence>MVRSAVSLLAWAGAALVGPVVAQFPPSPQNVTIVKSKLNPAVSISYKEPGICETTPGVKSYSGYIHLPPGSTDGLGTPQDYPINTFFWFFEARNDPENAPLSIWMNGGPGASSMPGLLYENGPCFINPDSQTTRLNPNSWNNNVNMLYIDQPVQAGFSYDTLRNVTRNLLGSVQTLPAGAPIPEQNTTFHVGTYSSGNSSATSRGSRNGAIALWHFAQVFFQEFPGYYTQDGRVSIATQSYGGRYGPALAALFQEQNEKILNGTSAGLEGAKVIDLDTLLLVNGCIDRQVQWPSYPEMAYNNTYGIQTVSEEWYERMKDGYSRAGGCRDQINNCRAISAVYDPEALGVNATVNRVCQQAETFCTVNVRDPYLRFSGRDYYDVTQLEPTMFPDPFVPGYLNQRSVQEALGVPLNFTGSSNAIATAYRNIGDYNRPGWLEDMGYLLDQGKKVTLMYGDRDFACNWIGGEAASLAIPWKHQDDFAAAGYAPLQTNCTFEGGQVRQYGNLSFIRVYQAGHAVPAYQQQSASRIFNRALFDRDISTGRVDTAETPDYQTEGPLDVFDVKNEIPPQYPYYCYILDLASCTDVQVAALRAGTAVIENYIMIDPPYDPSATKLHRRELKERMDPDLRV</sequence>
<evidence type="ECO:0000256" key="1">
    <source>
        <dbReference type="ARBA" id="ARBA00009431"/>
    </source>
</evidence>
<dbReference type="PRINTS" id="PR00724">
    <property type="entry name" value="CRBOXYPTASEC"/>
</dbReference>
<dbReference type="GO" id="GO:0004185">
    <property type="term" value="F:serine-type carboxypeptidase activity"/>
    <property type="evidence" value="ECO:0007669"/>
    <property type="project" value="InterPro"/>
</dbReference>
<comment type="similarity">
    <text evidence="1">Belongs to the peptidase S10 family.</text>
</comment>
<dbReference type="GO" id="GO:0000324">
    <property type="term" value="C:fungal-type vacuole"/>
    <property type="evidence" value="ECO:0007669"/>
    <property type="project" value="TreeGrafter"/>
</dbReference>
<dbReference type="InterPro" id="IPR001563">
    <property type="entry name" value="Peptidase_S10"/>
</dbReference>
<dbReference type="Pfam" id="PF00450">
    <property type="entry name" value="Peptidase_S10"/>
    <property type="match status" value="1"/>
</dbReference>
<evidence type="ECO:0000313" key="8">
    <source>
        <dbReference type="EMBL" id="KAH7361847.1"/>
    </source>
</evidence>
<keyword evidence="5" id="KW-0378">Hydrolase</keyword>
<keyword evidence="4 7" id="KW-0732">Signal</keyword>
<dbReference type="SUPFAM" id="SSF53474">
    <property type="entry name" value="alpha/beta-Hydrolases"/>
    <property type="match status" value="1"/>
</dbReference>
<dbReference type="Gene3D" id="3.40.50.1820">
    <property type="entry name" value="alpha/beta hydrolase"/>
    <property type="match status" value="1"/>
</dbReference>
<comment type="caution">
    <text evidence="8">The sequence shown here is derived from an EMBL/GenBank/DDBJ whole genome shotgun (WGS) entry which is preliminary data.</text>
</comment>
<protein>
    <submittedName>
        <fullName evidence="8">Carboxypeptidase S1</fullName>
    </submittedName>
</protein>
<evidence type="ECO:0000256" key="5">
    <source>
        <dbReference type="ARBA" id="ARBA00022801"/>
    </source>
</evidence>
<dbReference type="PANTHER" id="PTHR11802">
    <property type="entry name" value="SERINE PROTEASE FAMILY S10 SERINE CARBOXYPEPTIDASE"/>
    <property type="match status" value="1"/>
</dbReference>
<evidence type="ECO:0000256" key="4">
    <source>
        <dbReference type="ARBA" id="ARBA00022729"/>
    </source>
</evidence>
<name>A0A8K0TFL1_9PEZI</name>
<evidence type="ECO:0000256" key="2">
    <source>
        <dbReference type="ARBA" id="ARBA00022645"/>
    </source>
</evidence>
<proteinExistence type="inferred from homology"/>
<evidence type="ECO:0000256" key="3">
    <source>
        <dbReference type="ARBA" id="ARBA00022670"/>
    </source>
</evidence>
<keyword evidence="9" id="KW-1185">Reference proteome</keyword>
<reference evidence="8" key="1">
    <citation type="journal article" date="2021" name="Nat. Commun.">
        <title>Genetic determinants of endophytism in the Arabidopsis root mycobiome.</title>
        <authorList>
            <person name="Mesny F."/>
            <person name="Miyauchi S."/>
            <person name="Thiergart T."/>
            <person name="Pickel B."/>
            <person name="Atanasova L."/>
            <person name="Karlsson M."/>
            <person name="Huettel B."/>
            <person name="Barry K.W."/>
            <person name="Haridas S."/>
            <person name="Chen C."/>
            <person name="Bauer D."/>
            <person name="Andreopoulos W."/>
            <person name="Pangilinan J."/>
            <person name="LaButti K."/>
            <person name="Riley R."/>
            <person name="Lipzen A."/>
            <person name="Clum A."/>
            <person name="Drula E."/>
            <person name="Henrissat B."/>
            <person name="Kohler A."/>
            <person name="Grigoriev I.V."/>
            <person name="Martin F.M."/>
            <person name="Hacquard S."/>
        </authorList>
    </citation>
    <scope>NUCLEOTIDE SEQUENCE</scope>
    <source>
        <strain evidence="8">MPI-CAGE-AT-0016</strain>
    </source>
</reference>
<accession>A0A8K0TFL1</accession>
<feature type="chain" id="PRO_5035473367" evidence="7">
    <location>
        <begin position="23"/>
        <end position="630"/>
    </location>
</feature>
<dbReference type="EMBL" id="JAGPXD010000003">
    <property type="protein sequence ID" value="KAH7361847.1"/>
    <property type="molecule type" value="Genomic_DNA"/>
</dbReference>
<organism evidence="8 9">
    <name type="scientific">Plectosphaerella cucumerina</name>
    <dbReference type="NCBI Taxonomy" id="40658"/>
    <lineage>
        <taxon>Eukaryota</taxon>
        <taxon>Fungi</taxon>
        <taxon>Dikarya</taxon>
        <taxon>Ascomycota</taxon>
        <taxon>Pezizomycotina</taxon>
        <taxon>Sordariomycetes</taxon>
        <taxon>Hypocreomycetidae</taxon>
        <taxon>Glomerellales</taxon>
        <taxon>Plectosphaerellaceae</taxon>
        <taxon>Plectosphaerella</taxon>
    </lineage>
</organism>
<evidence type="ECO:0000256" key="7">
    <source>
        <dbReference type="SAM" id="SignalP"/>
    </source>
</evidence>
<dbReference type="OrthoDB" id="443318at2759"/>
<keyword evidence="6" id="KW-0325">Glycoprotein</keyword>
<evidence type="ECO:0000313" key="9">
    <source>
        <dbReference type="Proteomes" id="UP000813385"/>
    </source>
</evidence>
<dbReference type="GO" id="GO:0006508">
    <property type="term" value="P:proteolysis"/>
    <property type="evidence" value="ECO:0007669"/>
    <property type="project" value="UniProtKB-KW"/>
</dbReference>
<feature type="signal peptide" evidence="7">
    <location>
        <begin position="1"/>
        <end position="22"/>
    </location>
</feature>